<name>A0AAW2V635_SESRA</name>
<dbReference type="InterPro" id="IPR001938">
    <property type="entry name" value="Thaumatin"/>
</dbReference>
<keyword evidence="2" id="KW-0808">Transferase</keyword>
<organism evidence="2">
    <name type="scientific">Sesamum radiatum</name>
    <name type="common">Black benniseed</name>
    <dbReference type="NCBI Taxonomy" id="300843"/>
    <lineage>
        <taxon>Eukaryota</taxon>
        <taxon>Viridiplantae</taxon>
        <taxon>Streptophyta</taxon>
        <taxon>Embryophyta</taxon>
        <taxon>Tracheophyta</taxon>
        <taxon>Spermatophyta</taxon>
        <taxon>Magnoliopsida</taxon>
        <taxon>eudicotyledons</taxon>
        <taxon>Gunneridae</taxon>
        <taxon>Pentapetalae</taxon>
        <taxon>asterids</taxon>
        <taxon>lamiids</taxon>
        <taxon>Lamiales</taxon>
        <taxon>Pedaliaceae</taxon>
        <taxon>Sesamum</taxon>
    </lineage>
</organism>
<dbReference type="GO" id="GO:0016301">
    <property type="term" value="F:kinase activity"/>
    <property type="evidence" value="ECO:0007669"/>
    <property type="project" value="UniProtKB-KW"/>
</dbReference>
<dbReference type="SMART" id="SM00205">
    <property type="entry name" value="THN"/>
    <property type="match status" value="1"/>
</dbReference>
<reference evidence="2" key="2">
    <citation type="journal article" date="2024" name="Plant">
        <title>Genomic evolution and insights into agronomic trait innovations of Sesamum species.</title>
        <authorList>
            <person name="Miao H."/>
            <person name="Wang L."/>
            <person name="Qu L."/>
            <person name="Liu H."/>
            <person name="Sun Y."/>
            <person name="Le M."/>
            <person name="Wang Q."/>
            <person name="Wei S."/>
            <person name="Zheng Y."/>
            <person name="Lin W."/>
            <person name="Duan Y."/>
            <person name="Cao H."/>
            <person name="Xiong S."/>
            <person name="Wang X."/>
            <person name="Wei L."/>
            <person name="Li C."/>
            <person name="Ma Q."/>
            <person name="Ju M."/>
            <person name="Zhao R."/>
            <person name="Li G."/>
            <person name="Mu C."/>
            <person name="Tian Q."/>
            <person name="Mei H."/>
            <person name="Zhang T."/>
            <person name="Gao T."/>
            <person name="Zhang H."/>
        </authorList>
    </citation>
    <scope>NUCLEOTIDE SEQUENCE</scope>
    <source>
        <strain evidence="2">G02</strain>
    </source>
</reference>
<dbReference type="Pfam" id="PF00314">
    <property type="entry name" value="Thaumatin"/>
    <property type="match status" value="1"/>
</dbReference>
<gene>
    <name evidence="2" type="ORF">Sradi_0918900</name>
</gene>
<keyword evidence="1" id="KW-0732">Signal</keyword>
<proteinExistence type="predicted"/>
<comment type="caution">
    <text evidence="2">The sequence shown here is derived from an EMBL/GenBank/DDBJ whole genome shotgun (WGS) entry which is preliminary data.</text>
</comment>
<keyword evidence="2" id="KW-0675">Receptor</keyword>
<dbReference type="PROSITE" id="PS00316">
    <property type="entry name" value="THAUMATIN_1"/>
    <property type="match status" value="1"/>
</dbReference>
<dbReference type="EMBL" id="JACGWJ010000004">
    <property type="protein sequence ID" value="KAL0423841.1"/>
    <property type="molecule type" value="Genomic_DNA"/>
</dbReference>
<dbReference type="InterPro" id="IPR017949">
    <property type="entry name" value="Thaumatin_CS"/>
</dbReference>
<evidence type="ECO:0000256" key="1">
    <source>
        <dbReference type="ARBA" id="ARBA00022729"/>
    </source>
</evidence>
<protein>
    <submittedName>
        <fullName evidence="2">PR5-like receptor kinase</fullName>
    </submittedName>
</protein>
<keyword evidence="2" id="KW-0418">Kinase</keyword>
<dbReference type="PROSITE" id="PS51367">
    <property type="entry name" value="THAUMATIN_2"/>
    <property type="match status" value="1"/>
</dbReference>
<accession>A0AAW2V635</accession>
<reference evidence="2" key="1">
    <citation type="submission" date="2020-06" db="EMBL/GenBank/DDBJ databases">
        <authorList>
            <person name="Li T."/>
            <person name="Hu X."/>
            <person name="Zhang T."/>
            <person name="Song X."/>
            <person name="Zhang H."/>
            <person name="Dai N."/>
            <person name="Sheng W."/>
            <person name="Hou X."/>
            <person name="Wei L."/>
        </authorList>
    </citation>
    <scope>NUCLEOTIDE SEQUENCE</scope>
    <source>
        <strain evidence="2">G02</strain>
        <tissue evidence="2">Leaf</tissue>
    </source>
</reference>
<dbReference type="AlphaFoldDB" id="A0AAW2V635"/>
<dbReference type="PANTHER" id="PTHR31048">
    <property type="entry name" value="OS03G0233200 PROTEIN"/>
    <property type="match status" value="1"/>
</dbReference>
<dbReference type="InterPro" id="IPR037176">
    <property type="entry name" value="Osmotin/thaumatin-like_sf"/>
</dbReference>
<dbReference type="Gene3D" id="2.60.110.10">
    <property type="entry name" value="Thaumatin"/>
    <property type="match status" value="1"/>
</dbReference>
<sequence>MWGRTLCSQDSTTGKFTCVTGDCGSGALECGGGGAAPPATLAEFTLNGADGLDFYDVSLVDGYICPCCPTGRDRRKLFEHGLRR</sequence>
<dbReference type="SUPFAM" id="SSF49870">
    <property type="entry name" value="Osmotin, thaumatin-like protein"/>
    <property type="match status" value="1"/>
</dbReference>
<evidence type="ECO:0000313" key="2">
    <source>
        <dbReference type="EMBL" id="KAL0423841.1"/>
    </source>
</evidence>